<evidence type="ECO:0000313" key="3">
    <source>
        <dbReference type="Proteomes" id="UP001276659"/>
    </source>
</evidence>
<reference evidence="2" key="1">
    <citation type="submission" date="2022-11" db="EMBL/GenBank/DDBJ databases">
        <title>Chromosomal genome sequence assembly and mating type (MAT) locus characterization of the leprose asexual lichenized fungus Lepraria neglecta (Nyl.) Erichsen.</title>
        <authorList>
            <person name="Allen J.L."/>
            <person name="Pfeffer B."/>
        </authorList>
    </citation>
    <scope>NUCLEOTIDE SEQUENCE</scope>
    <source>
        <strain evidence="2">Allen 5258</strain>
    </source>
</reference>
<dbReference type="AlphaFoldDB" id="A0AAD9YW51"/>
<proteinExistence type="predicted"/>
<name>A0AAD9YW51_9LECA</name>
<evidence type="ECO:0000313" key="2">
    <source>
        <dbReference type="EMBL" id="KAK3166680.1"/>
    </source>
</evidence>
<dbReference type="Proteomes" id="UP001276659">
    <property type="component" value="Unassembled WGS sequence"/>
</dbReference>
<gene>
    <name evidence="2" type="ORF">OEA41_009805</name>
</gene>
<protein>
    <submittedName>
        <fullName evidence="2">Uncharacterized protein</fullName>
    </submittedName>
</protein>
<evidence type="ECO:0000256" key="1">
    <source>
        <dbReference type="SAM" id="MobiDB-lite"/>
    </source>
</evidence>
<comment type="caution">
    <text evidence="2">The sequence shown here is derived from an EMBL/GenBank/DDBJ whole genome shotgun (WGS) entry which is preliminary data.</text>
</comment>
<keyword evidence="3" id="KW-1185">Reference proteome</keyword>
<accession>A0AAD9YW51</accession>
<dbReference type="EMBL" id="JASNWA010000011">
    <property type="protein sequence ID" value="KAK3166680.1"/>
    <property type="molecule type" value="Genomic_DNA"/>
</dbReference>
<feature type="region of interest" description="Disordered" evidence="1">
    <location>
        <begin position="1"/>
        <end position="28"/>
    </location>
</feature>
<organism evidence="2 3">
    <name type="scientific">Lepraria neglecta</name>
    <dbReference type="NCBI Taxonomy" id="209136"/>
    <lineage>
        <taxon>Eukaryota</taxon>
        <taxon>Fungi</taxon>
        <taxon>Dikarya</taxon>
        <taxon>Ascomycota</taxon>
        <taxon>Pezizomycotina</taxon>
        <taxon>Lecanoromycetes</taxon>
        <taxon>OSLEUM clade</taxon>
        <taxon>Lecanoromycetidae</taxon>
        <taxon>Lecanorales</taxon>
        <taxon>Lecanorineae</taxon>
        <taxon>Stereocaulaceae</taxon>
        <taxon>Lepraria</taxon>
    </lineage>
</organism>
<sequence length="279" mass="31999">MSTPLPKIRRRKDMEDIRTSLPHTPSESDGKVFNVNAIVFEEIHVPSQQDREPLAKSRLRNGVEYVTIGQVGNNLVYAKSGGHGILGELEQMKREIDILMAKDEKKTIQIDEHQKHISSLESRVRHLVQSSDGYLTIRRRFLDVYKRDIKAIEELKGSKAIREGNLRAHEGDAFGDAVLFDRDQRTDRSIYRELYGLDHQQVLEFHSASDDGEVFLVLNTYATMVAQGKPLPDDLKVAFNSFLAKVEEYWLQSPTKEPNTPLGSAYYTFWKKFNHQAQV</sequence>